<protein>
    <recommendedName>
        <fullName evidence="4">Secreted protein</fullName>
    </recommendedName>
</protein>
<gene>
    <name evidence="2" type="ORF">PILCRDRAFT_821842</name>
</gene>
<feature type="signal peptide" evidence="1">
    <location>
        <begin position="1"/>
        <end position="21"/>
    </location>
</feature>
<evidence type="ECO:0000313" key="2">
    <source>
        <dbReference type="EMBL" id="KIM80996.1"/>
    </source>
</evidence>
<organism evidence="2 3">
    <name type="scientific">Piloderma croceum (strain F 1598)</name>
    <dbReference type="NCBI Taxonomy" id="765440"/>
    <lineage>
        <taxon>Eukaryota</taxon>
        <taxon>Fungi</taxon>
        <taxon>Dikarya</taxon>
        <taxon>Basidiomycota</taxon>
        <taxon>Agaricomycotina</taxon>
        <taxon>Agaricomycetes</taxon>
        <taxon>Agaricomycetidae</taxon>
        <taxon>Atheliales</taxon>
        <taxon>Atheliaceae</taxon>
        <taxon>Piloderma</taxon>
    </lineage>
</organism>
<keyword evidence="1" id="KW-0732">Signal</keyword>
<evidence type="ECO:0000256" key="1">
    <source>
        <dbReference type="SAM" id="SignalP"/>
    </source>
</evidence>
<dbReference type="Proteomes" id="UP000054166">
    <property type="component" value="Unassembled WGS sequence"/>
</dbReference>
<dbReference type="AlphaFoldDB" id="A0A0C3FP42"/>
<reference evidence="3" key="2">
    <citation type="submission" date="2015-01" db="EMBL/GenBank/DDBJ databases">
        <title>Evolutionary Origins and Diversification of the Mycorrhizal Mutualists.</title>
        <authorList>
            <consortium name="DOE Joint Genome Institute"/>
            <consortium name="Mycorrhizal Genomics Consortium"/>
            <person name="Kohler A."/>
            <person name="Kuo A."/>
            <person name="Nagy L.G."/>
            <person name="Floudas D."/>
            <person name="Copeland A."/>
            <person name="Barry K.W."/>
            <person name="Cichocki N."/>
            <person name="Veneault-Fourrey C."/>
            <person name="LaButti K."/>
            <person name="Lindquist E.A."/>
            <person name="Lipzen A."/>
            <person name="Lundell T."/>
            <person name="Morin E."/>
            <person name="Murat C."/>
            <person name="Riley R."/>
            <person name="Ohm R."/>
            <person name="Sun H."/>
            <person name="Tunlid A."/>
            <person name="Henrissat B."/>
            <person name="Grigoriev I.V."/>
            <person name="Hibbett D.S."/>
            <person name="Martin F."/>
        </authorList>
    </citation>
    <scope>NUCLEOTIDE SEQUENCE [LARGE SCALE GENOMIC DNA]</scope>
    <source>
        <strain evidence="3">F 1598</strain>
    </source>
</reference>
<keyword evidence="3" id="KW-1185">Reference proteome</keyword>
<accession>A0A0C3FP42</accession>
<evidence type="ECO:0000313" key="3">
    <source>
        <dbReference type="Proteomes" id="UP000054166"/>
    </source>
</evidence>
<evidence type="ECO:0008006" key="4">
    <source>
        <dbReference type="Google" id="ProtNLM"/>
    </source>
</evidence>
<feature type="chain" id="PRO_5002177373" description="Secreted protein" evidence="1">
    <location>
        <begin position="22"/>
        <end position="247"/>
    </location>
</feature>
<name>A0A0C3FP42_PILCF</name>
<dbReference type="HOGENOM" id="CLU_061244_0_0_1"/>
<proteinExistence type="predicted"/>
<dbReference type="EMBL" id="KN833001">
    <property type="protein sequence ID" value="KIM80996.1"/>
    <property type="molecule type" value="Genomic_DNA"/>
</dbReference>
<dbReference type="OrthoDB" id="2310204at2759"/>
<dbReference type="InParanoid" id="A0A0C3FP42"/>
<reference evidence="2 3" key="1">
    <citation type="submission" date="2014-04" db="EMBL/GenBank/DDBJ databases">
        <authorList>
            <consortium name="DOE Joint Genome Institute"/>
            <person name="Kuo A."/>
            <person name="Tarkka M."/>
            <person name="Buscot F."/>
            <person name="Kohler A."/>
            <person name="Nagy L.G."/>
            <person name="Floudas D."/>
            <person name="Copeland A."/>
            <person name="Barry K.W."/>
            <person name="Cichocki N."/>
            <person name="Veneault-Fourrey C."/>
            <person name="LaButti K."/>
            <person name="Lindquist E.A."/>
            <person name="Lipzen A."/>
            <person name="Lundell T."/>
            <person name="Morin E."/>
            <person name="Murat C."/>
            <person name="Sun H."/>
            <person name="Tunlid A."/>
            <person name="Henrissat B."/>
            <person name="Grigoriev I.V."/>
            <person name="Hibbett D.S."/>
            <person name="Martin F."/>
            <person name="Nordberg H.P."/>
            <person name="Cantor M.N."/>
            <person name="Hua S.X."/>
        </authorList>
    </citation>
    <scope>NUCLEOTIDE SEQUENCE [LARGE SCALE GENOMIC DNA]</scope>
    <source>
        <strain evidence="2 3">F 1598</strain>
    </source>
</reference>
<sequence length="247" mass="27479">MLSHLPLVVVVVATLYHPTIAQQAVFSEQLATSASQSLSTVPGPEPVPTNKGWIDPRINGGQFLDFTTETKGEPLNVIISALSDPFILTEPGLHHYAKSIGFSEECLGLHYGHIHQANLGDGIPLKPEQFLARQYYFPIWGTCWESFYGGHHFRAWRQNGSLAPSGAWFLAVSKESKAKDHHDIVKDGYNLGRDWLVGKAVDGGYWKGMWWKAEVEWREGLLKPGKEGVNHGIEQDGRVAILTVKRL</sequence>